<keyword evidence="1" id="KW-0812">Transmembrane</keyword>
<keyword evidence="3" id="KW-1185">Reference proteome</keyword>
<dbReference type="KEGG" id="amah:DLM_0775"/>
<organism evidence="2 3">
    <name type="scientific">Aquitalea magnusonii</name>
    <dbReference type="NCBI Taxonomy" id="332411"/>
    <lineage>
        <taxon>Bacteria</taxon>
        <taxon>Pseudomonadati</taxon>
        <taxon>Pseudomonadota</taxon>
        <taxon>Betaproteobacteria</taxon>
        <taxon>Neisseriales</taxon>
        <taxon>Chromobacteriaceae</taxon>
        <taxon>Aquitalea</taxon>
    </lineage>
</organism>
<dbReference type="Proteomes" id="UP000198290">
    <property type="component" value="Chromosome"/>
</dbReference>
<reference evidence="3" key="3">
    <citation type="journal article" date="2017" name="Plant Physiol. Biochem.">
        <title>Differential oxidative and antioxidative response of duckweed Lemna minor toward plant growth promoting/inhibiting bacteria.</title>
        <authorList>
            <person name="Ishizawa H."/>
            <person name="Kuroda M."/>
            <person name="Morikawa M."/>
            <person name="Ike M."/>
        </authorList>
    </citation>
    <scope>NUCLEOTIDE SEQUENCE [LARGE SCALE GENOMIC DNA]</scope>
    <source>
        <strain evidence="3">H3</strain>
    </source>
</reference>
<dbReference type="EMBL" id="AP018823">
    <property type="protein sequence ID" value="BBF84425.1"/>
    <property type="molecule type" value="Genomic_DNA"/>
</dbReference>
<dbReference type="RefSeq" id="WP_089086453.1">
    <property type="nucleotide sequence ID" value="NZ_AP018823.1"/>
</dbReference>
<name>A0A3G9GA94_9NEIS</name>
<dbReference type="OrthoDB" id="6523577at2"/>
<keyword evidence="1" id="KW-0472">Membrane</keyword>
<reference evidence="3" key="1">
    <citation type="journal article" date="2017" name="Biotechnol. Biofuels">
        <title>Evaluation of environmental bacterial communities as a factor affecting the growth of duckweed Lemna minor.</title>
        <authorList>
            <person name="Ishizawa H."/>
            <person name="Kuroda M."/>
            <person name="Morikawa M."/>
            <person name="Ike M."/>
        </authorList>
    </citation>
    <scope>NUCLEOTIDE SEQUENCE [LARGE SCALE GENOMIC DNA]</scope>
    <source>
        <strain evidence="3">H3</strain>
    </source>
</reference>
<gene>
    <name evidence="2" type="ORF">DLM_0775</name>
</gene>
<reference evidence="2 3" key="2">
    <citation type="journal article" date="2017" name="Genome Announc.">
        <title>Draft genome sequence of Aquitalea magnusonii strain H3, a plant growth-promoting bacterium of duckweed Lemna minor.</title>
        <authorList>
            <person name="Ishizawa H."/>
            <person name="Kuroda M."/>
            <person name="Ike M."/>
        </authorList>
    </citation>
    <scope>NUCLEOTIDE SEQUENCE [LARGE SCALE GENOMIC DNA]</scope>
    <source>
        <strain evidence="2 3">H3</strain>
    </source>
</reference>
<evidence type="ECO:0000256" key="1">
    <source>
        <dbReference type="SAM" id="Phobius"/>
    </source>
</evidence>
<sequence length="83" mass="9179">MQLADILTNPVTQRLSQSKFCITVALVATTFALIWEVVHGRATEWLYGLYLAAWVTHAQASKRAAISRDALPQPANQPKGDEQ</sequence>
<keyword evidence="1" id="KW-1133">Transmembrane helix</keyword>
<evidence type="ECO:0000313" key="2">
    <source>
        <dbReference type="EMBL" id="BBF84425.1"/>
    </source>
</evidence>
<protein>
    <submittedName>
        <fullName evidence="2">Uncharacterized protein</fullName>
    </submittedName>
</protein>
<feature type="transmembrane region" description="Helical" evidence="1">
    <location>
        <begin position="20"/>
        <end position="38"/>
    </location>
</feature>
<evidence type="ECO:0000313" key="3">
    <source>
        <dbReference type="Proteomes" id="UP000198290"/>
    </source>
</evidence>
<proteinExistence type="predicted"/>
<accession>A0A3G9GA94</accession>
<dbReference type="AlphaFoldDB" id="A0A3G9GA94"/>